<dbReference type="Proteomes" id="UP000885690">
    <property type="component" value="Unassembled WGS sequence"/>
</dbReference>
<dbReference type="AlphaFoldDB" id="A0A7C0U691"/>
<evidence type="ECO:0000256" key="2">
    <source>
        <dbReference type="ARBA" id="ARBA00006442"/>
    </source>
</evidence>
<dbReference type="InterPro" id="IPR041575">
    <property type="entry name" value="Rubredoxin_C"/>
</dbReference>
<sequence>GMKTAEALHMRGVKVTIVELLEKILPIVLDDASSAWAQEALEKAGVDYVLGDSVVAVERDGRGDVKGVTLKSGAFIPCQGVIVAVGVRPNVAPLEGSGIDINKGVLVDDRMETNLENVFAAGDVVEAYDLILGAKRPIQLWPLAYRQGLIAGANMAGGKKRYVGGFPINSVGFFDFKVASAGLSTVEPGVEESFEVMVFEDKERGIYRKVVVGNNRLMGFIILNDICRAGVYSGLIWSRMDVSLFKDALVEDMSMPEACRLSAHGLEPWSFESMRDFRRMGWALFPRSYRKHFTAMPSRIEEVCAFESEVCTI</sequence>
<keyword evidence="3" id="KW-0285">Flavoprotein</keyword>
<gene>
    <name evidence="7" type="ORF">ENF32_01610</name>
</gene>
<evidence type="ECO:0000259" key="6">
    <source>
        <dbReference type="Pfam" id="PF18267"/>
    </source>
</evidence>
<comment type="cofactor">
    <cofactor evidence="1">
        <name>FAD</name>
        <dbReference type="ChEBI" id="CHEBI:57692"/>
    </cofactor>
</comment>
<feature type="non-terminal residue" evidence="7">
    <location>
        <position position="1"/>
    </location>
</feature>
<dbReference type="InterPro" id="IPR023753">
    <property type="entry name" value="FAD/NAD-binding_dom"/>
</dbReference>
<evidence type="ECO:0000256" key="1">
    <source>
        <dbReference type="ARBA" id="ARBA00001974"/>
    </source>
</evidence>
<dbReference type="Gene3D" id="3.50.50.60">
    <property type="entry name" value="FAD/NAD(P)-binding domain"/>
    <property type="match status" value="2"/>
</dbReference>
<dbReference type="InterPro" id="IPR036188">
    <property type="entry name" value="FAD/NAD-bd_sf"/>
</dbReference>
<dbReference type="PANTHER" id="PTHR43429:SF3">
    <property type="entry name" value="NITRITE REDUCTASE [NAD(P)H]"/>
    <property type="match status" value="1"/>
</dbReference>
<dbReference type="PANTHER" id="PTHR43429">
    <property type="entry name" value="PYRIDINE NUCLEOTIDE-DISULFIDE OXIDOREDUCTASE DOMAIN-CONTAINING"/>
    <property type="match status" value="1"/>
</dbReference>
<dbReference type="Pfam" id="PF18267">
    <property type="entry name" value="Rubredoxin_C"/>
    <property type="match status" value="1"/>
</dbReference>
<name>A0A7C0U691_9BACT</name>
<comment type="caution">
    <text evidence="7">The sequence shown here is derived from an EMBL/GenBank/DDBJ whole genome shotgun (WGS) entry which is preliminary data.</text>
</comment>
<keyword evidence="4" id="KW-0274">FAD</keyword>
<dbReference type="InterPro" id="IPR016156">
    <property type="entry name" value="FAD/NAD-linked_Rdtase_dimer_sf"/>
</dbReference>
<dbReference type="PRINTS" id="PR00368">
    <property type="entry name" value="FADPNR"/>
</dbReference>
<dbReference type="Pfam" id="PF07992">
    <property type="entry name" value="Pyr_redox_2"/>
    <property type="match status" value="1"/>
</dbReference>
<feature type="domain" description="NADH-rubredoxin oxidoreductase C-terminal" evidence="6">
    <location>
        <begin position="167"/>
        <end position="237"/>
    </location>
</feature>
<evidence type="ECO:0000256" key="4">
    <source>
        <dbReference type="ARBA" id="ARBA00022827"/>
    </source>
</evidence>
<dbReference type="Gene3D" id="3.30.390.30">
    <property type="match status" value="1"/>
</dbReference>
<dbReference type="EMBL" id="DQWS01000060">
    <property type="protein sequence ID" value="HDD52750.1"/>
    <property type="molecule type" value="Genomic_DNA"/>
</dbReference>
<comment type="similarity">
    <text evidence="2">Belongs to the FAD-dependent oxidoreductase family.</text>
</comment>
<dbReference type="SUPFAM" id="SSF51905">
    <property type="entry name" value="FAD/NAD(P)-binding domain"/>
    <property type="match status" value="1"/>
</dbReference>
<dbReference type="InterPro" id="IPR050260">
    <property type="entry name" value="FAD-bd_OxRdtase"/>
</dbReference>
<organism evidence="7">
    <name type="scientific">Thermosulfidibacter takaii</name>
    <dbReference type="NCBI Taxonomy" id="412593"/>
    <lineage>
        <taxon>Bacteria</taxon>
        <taxon>Pseudomonadati</taxon>
        <taxon>Thermosulfidibacterota</taxon>
        <taxon>Thermosulfidibacteria</taxon>
        <taxon>Thermosulfidibacterales</taxon>
        <taxon>Thermosulfidibacteraceae</taxon>
    </lineage>
</organism>
<evidence type="ECO:0000313" key="7">
    <source>
        <dbReference type="EMBL" id="HDD52750.1"/>
    </source>
</evidence>
<evidence type="ECO:0000256" key="3">
    <source>
        <dbReference type="ARBA" id="ARBA00022630"/>
    </source>
</evidence>
<reference evidence="7" key="1">
    <citation type="journal article" date="2020" name="mSystems">
        <title>Genome- and Community-Level Interaction Insights into Carbon Utilization and Element Cycling Functions of Hydrothermarchaeota in Hydrothermal Sediment.</title>
        <authorList>
            <person name="Zhou Z."/>
            <person name="Liu Y."/>
            <person name="Xu W."/>
            <person name="Pan J."/>
            <person name="Luo Z.H."/>
            <person name="Li M."/>
        </authorList>
    </citation>
    <scope>NUCLEOTIDE SEQUENCE [LARGE SCALE GENOMIC DNA]</scope>
    <source>
        <strain evidence="7">HyVt-115</strain>
    </source>
</reference>
<protein>
    <recommendedName>
        <fullName evidence="8">NAD(P)/FAD-dependent oxidoreductase</fullName>
    </recommendedName>
</protein>
<feature type="domain" description="FAD/NAD(P)-binding" evidence="5">
    <location>
        <begin position="1"/>
        <end position="148"/>
    </location>
</feature>
<accession>A0A7C0U691</accession>
<dbReference type="GO" id="GO:0016491">
    <property type="term" value="F:oxidoreductase activity"/>
    <property type="evidence" value="ECO:0007669"/>
    <property type="project" value="InterPro"/>
</dbReference>
<evidence type="ECO:0000259" key="5">
    <source>
        <dbReference type="Pfam" id="PF07992"/>
    </source>
</evidence>
<proteinExistence type="inferred from homology"/>
<evidence type="ECO:0008006" key="8">
    <source>
        <dbReference type="Google" id="ProtNLM"/>
    </source>
</evidence>